<dbReference type="AlphaFoldDB" id="A0A074V9U0"/>
<accession>A0A074V9U0</accession>
<reference evidence="1 2" key="1">
    <citation type="journal article" date="2014" name="PLoS Genet.">
        <title>Hidden diversity in honey bee gut symbionts detected by single-cell genomics.</title>
        <authorList>
            <person name="Engel P."/>
            <person name="Stepanauskas R."/>
            <person name="Moran N."/>
        </authorList>
    </citation>
    <scope>NUCLEOTIDE SEQUENCE [LARGE SCALE GENOMIC DNA]</scope>
    <source>
        <strain evidence="1 2">SCGC AB-598-J21</strain>
    </source>
</reference>
<name>A0A074V9U0_9NEIS</name>
<organism evidence="1 2">
    <name type="scientific">Snodgrassella alvi SCGC AB-598-J21</name>
    <dbReference type="NCBI Taxonomy" id="1385367"/>
    <lineage>
        <taxon>Bacteria</taxon>
        <taxon>Pseudomonadati</taxon>
        <taxon>Pseudomonadota</taxon>
        <taxon>Betaproteobacteria</taxon>
        <taxon>Neisseriales</taxon>
        <taxon>Neisseriaceae</taxon>
        <taxon>Snodgrassella</taxon>
    </lineage>
</organism>
<protein>
    <submittedName>
        <fullName evidence="1">Uncharacterized protein</fullName>
    </submittedName>
</protein>
<gene>
    <name evidence="1" type="ORF">SASC598J21_000460</name>
</gene>
<evidence type="ECO:0000313" key="2">
    <source>
        <dbReference type="Proteomes" id="UP000027644"/>
    </source>
</evidence>
<sequence length="44" mass="5228">KRVNNILRSLIKFAKEMENNSPEILSKWLLKQVIKNDLPYLKMA</sequence>
<evidence type="ECO:0000313" key="1">
    <source>
        <dbReference type="EMBL" id="KEQ02173.1"/>
    </source>
</evidence>
<dbReference type="Proteomes" id="UP000027644">
    <property type="component" value="Unassembled WGS sequence"/>
</dbReference>
<proteinExistence type="predicted"/>
<feature type="non-terminal residue" evidence="1">
    <location>
        <position position="1"/>
    </location>
</feature>
<dbReference type="EMBL" id="AVQL01000041">
    <property type="protein sequence ID" value="KEQ02173.1"/>
    <property type="molecule type" value="Genomic_DNA"/>
</dbReference>
<comment type="caution">
    <text evidence="1">The sequence shown here is derived from an EMBL/GenBank/DDBJ whole genome shotgun (WGS) entry which is preliminary data.</text>
</comment>